<proteinExistence type="inferred from homology"/>
<dbReference type="GO" id="GO:0004729">
    <property type="term" value="F:oxygen-dependent protoporphyrinogen oxidase activity"/>
    <property type="evidence" value="ECO:0007669"/>
    <property type="project" value="UniProtKB-UniRule"/>
</dbReference>
<evidence type="ECO:0000256" key="4">
    <source>
        <dbReference type="ARBA" id="ARBA00012867"/>
    </source>
</evidence>
<dbReference type="VEuPathDB" id="FungiDB:YALI1_D30196g"/>
<protein>
    <recommendedName>
        <fullName evidence="4 11">Protoporphyrinogen oxidase</fullName>
        <ecNumber evidence="4 11">1.3.3.4</ecNumber>
    </recommendedName>
</protein>
<dbReference type="RefSeq" id="XP_503186.3">
    <property type="nucleotide sequence ID" value="XM_503186.3"/>
</dbReference>
<evidence type="ECO:0000256" key="3">
    <source>
        <dbReference type="ARBA" id="ARBA00010551"/>
    </source>
</evidence>
<evidence type="ECO:0000256" key="1">
    <source>
        <dbReference type="ARBA" id="ARBA00002600"/>
    </source>
</evidence>
<dbReference type="Gene3D" id="3.50.50.60">
    <property type="entry name" value="FAD/NAD(P)-binding domain"/>
    <property type="match status" value="1"/>
</dbReference>
<sequence>MRDMHDIDTALRLFLYPAMSIQHTLYRPLKEGASLAILGGGIGGLLSAAFLARARPDIKITLYESKAQCGGWIKSKLLECHDGGSEMIEKGPRTLRMHPGTLILLQAISHVDPKFSIYGLPTDSPANTKWILNKDQLMSLSVFKSPANLMRFLSSSVFRAMAMGAFNFLVYPWTRKRDPNVQDESVADFIGRRASPALGDRMGSAILHGIYAGDHKTLSARMTLRPFYGPDRLLKPAKLFTNEEFEKLYKKLFPEASTSLFDLKKFPAMFAFPQGLSGMIDVLHKHLEKSPNVEIKCNTEITRVETTIGGMLVSDSTGVSTTHNAVYSLLSYQAVSKLLPDTADRALIKDMSSVDVMVLNFSFEKPKDPKYTGFGYLIPQAEENPEQVLGVIFDSDVGRGSELISGEPYKSPSGRENVTVMMGGHYWKDGNIPSSEECVERAKKVLKRHIGLEVTDTTEYDVELHKSCIPQYAVGHLERVDQFKHIVSKETHHRVALAGMSFGRGVGISDAAVDAFLFVASQSHDPETLKLTRKIVDHYETTVRL</sequence>
<dbReference type="Proteomes" id="UP000182444">
    <property type="component" value="Chromosome 1D"/>
</dbReference>
<dbReference type="InterPro" id="IPR004572">
    <property type="entry name" value="Protoporphyrinogen_oxidase"/>
</dbReference>
<comment type="function">
    <text evidence="1 11">Catalyzes the 6-electron oxidation of protoporphyrinogen-IX to form protoporphyrin-IX.</text>
</comment>
<dbReference type="PANTHER" id="PTHR42923">
    <property type="entry name" value="PROTOPORPHYRINOGEN OXIDASE"/>
    <property type="match status" value="1"/>
</dbReference>
<dbReference type="InterPro" id="IPR050464">
    <property type="entry name" value="Zeta_carotene_desat/Oxidored"/>
</dbReference>
<keyword evidence="5 11" id="KW-0285">Flavoprotein</keyword>
<dbReference type="InterPro" id="IPR002937">
    <property type="entry name" value="Amino_oxidase"/>
</dbReference>
<dbReference type="InterPro" id="IPR036188">
    <property type="entry name" value="FAD/NAD-bd_sf"/>
</dbReference>
<evidence type="ECO:0000256" key="11">
    <source>
        <dbReference type="RuleBase" id="RU367069"/>
    </source>
</evidence>
<keyword evidence="6 11" id="KW-0274">FAD</keyword>
<dbReference type="Pfam" id="PF01593">
    <property type="entry name" value="Amino_oxidase"/>
    <property type="match status" value="1"/>
</dbReference>
<evidence type="ECO:0000313" key="15">
    <source>
        <dbReference type="Proteomes" id="UP000182444"/>
    </source>
</evidence>
<comment type="similarity">
    <text evidence="3 11">Belongs to the protoporphyrinogen/coproporphyrinogen oxidase family. Protoporphyrinogen oxidase subfamily.</text>
</comment>
<keyword evidence="9 11" id="KW-0627">Porphyrin biosynthesis</keyword>
<organism evidence="14 15">
    <name type="scientific">Yarrowia lipolytica</name>
    <name type="common">Candida lipolytica</name>
    <dbReference type="NCBI Taxonomy" id="4952"/>
    <lineage>
        <taxon>Eukaryota</taxon>
        <taxon>Fungi</taxon>
        <taxon>Dikarya</taxon>
        <taxon>Ascomycota</taxon>
        <taxon>Saccharomycotina</taxon>
        <taxon>Dipodascomycetes</taxon>
        <taxon>Dipodascales</taxon>
        <taxon>Dipodascales incertae sedis</taxon>
        <taxon>Yarrowia</taxon>
    </lineage>
</organism>
<reference evidence="14 15" key="1">
    <citation type="journal article" date="2016" name="PLoS ONE">
        <title>Sequence Assembly of Yarrowia lipolytica Strain W29/CLIB89 Shows Transposable Element Diversity.</title>
        <authorList>
            <person name="Magnan C."/>
            <person name="Yu J."/>
            <person name="Chang I."/>
            <person name="Jahn E."/>
            <person name="Kanomata Y."/>
            <person name="Wu J."/>
            <person name="Zeller M."/>
            <person name="Oakes M."/>
            <person name="Baldi P."/>
            <person name="Sandmeyer S."/>
        </authorList>
    </citation>
    <scope>NUCLEOTIDE SEQUENCE [LARGE SCALE GENOMIC DNA]</scope>
    <source>
        <strain evidence="15">CLIB89(W29)</strain>
    </source>
</reference>
<dbReference type="KEGG" id="yli:2910274"/>
<dbReference type="EMBL" id="CP017556">
    <property type="protein sequence ID" value="AOW04516.1"/>
    <property type="molecule type" value="Genomic_DNA"/>
</dbReference>
<dbReference type="GO" id="GO:0005743">
    <property type="term" value="C:mitochondrial inner membrane"/>
    <property type="evidence" value="ECO:0007669"/>
    <property type="project" value="UniProtKB-SubCell"/>
</dbReference>
<dbReference type="SUPFAM" id="SSF54373">
    <property type="entry name" value="FAD-linked reductases, C-terminal domain"/>
    <property type="match status" value="1"/>
</dbReference>
<dbReference type="FunFam" id="3.50.50.60:FF:000710">
    <property type="entry name" value="Protoporphyrinogen oxidase"/>
    <property type="match status" value="1"/>
</dbReference>
<dbReference type="UniPathway" id="UPA00251">
    <property type="reaction ID" value="UER00324"/>
</dbReference>
<gene>
    <name evidence="14" type="ORF">YALI1_D30196g</name>
</gene>
<evidence type="ECO:0000256" key="12">
    <source>
        <dbReference type="SAM" id="Phobius"/>
    </source>
</evidence>
<feature type="domain" description="Amine oxidase" evidence="13">
    <location>
        <begin position="42"/>
        <end position="503"/>
    </location>
</feature>
<evidence type="ECO:0000256" key="6">
    <source>
        <dbReference type="ARBA" id="ARBA00022827"/>
    </source>
</evidence>
<feature type="transmembrane region" description="Helical" evidence="12">
    <location>
        <begin position="33"/>
        <end position="52"/>
    </location>
</feature>
<dbReference type="eggNOG" id="KOG1276">
    <property type="taxonomic scope" value="Eukaryota"/>
</dbReference>
<evidence type="ECO:0000313" key="14">
    <source>
        <dbReference type="EMBL" id="AOW04516.1"/>
    </source>
</evidence>
<evidence type="ECO:0000259" key="13">
    <source>
        <dbReference type="Pfam" id="PF01593"/>
    </source>
</evidence>
<comment type="cofactor">
    <cofactor evidence="11">
        <name>FAD</name>
        <dbReference type="ChEBI" id="CHEBI:57692"/>
    </cofactor>
    <text evidence="11">Binds 1 FAD per subunit.</text>
</comment>
<evidence type="ECO:0000256" key="10">
    <source>
        <dbReference type="ARBA" id="ARBA00047554"/>
    </source>
</evidence>
<name>A0A1D8NFV1_YARLL</name>
<evidence type="ECO:0000256" key="8">
    <source>
        <dbReference type="ARBA" id="ARBA00023133"/>
    </source>
</evidence>
<evidence type="ECO:0000256" key="5">
    <source>
        <dbReference type="ARBA" id="ARBA00022630"/>
    </source>
</evidence>
<comment type="catalytic activity">
    <reaction evidence="10 11">
        <text>protoporphyrinogen IX + 3 O2 = protoporphyrin IX + 3 H2O2</text>
        <dbReference type="Rhea" id="RHEA:25576"/>
        <dbReference type="ChEBI" id="CHEBI:15379"/>
        <dbReference type="ChEBI" id="CHEBI:16240"/>
        <dbReference type="ChEBI" id="CHEBI:57306"/>
        <dbReference type="ChEBI" id="CHEBI:57307"/>
        <dbReference type="EC" id="1.3.3.4"/>
    </reaction>
</comment>
<dbReference type="EC" id="1.3.3.4" evidence="4 11"/>
<keyword evidence="12" id="KW-0472">Membrane</keyword>
<keyword evidence="12" id="KW-1133">Transmembrane helix</keyword>
<dbReference type="AlphaFoldDB" id="A0A1D8NFV1"/>
<dbReference type="GO" id="GO:0006782">
    <property type="term" value="P:protoporphyrinogen IX biosynthetic process"/>
    <property type="evidence" value="ECO:0007669"/>
    <property type="project" value="UniProtKB-UniRule"/>
</dbReference>
<comment type="subcellular location">
    <subcellularLocation>
        <location evidence="11">Mitochondrion inner membrane</location>
    </subcellularLocation>
</comment>
<evidence type="ECO:0000256" key="7">
    <source>
        <dbReference type="ARBA" id="ARBA00023002"/>
    </source>
</evidence>
<keyword evidence="12" id="KW-0812">Transmembrane</keyword>
<dbReference type="SUPFAM" id="SSF51905">
    <property type="entry name" value="FAD/NAD(P)-binding domain"/>
    <property type="match status" value="1"/>
</dbReference>
<evidence type="ECO:0000256" key="2">
    <source>
        <dbReference type="ARBA" id="ARBA00005073"/>
    </source>
</evidence>
<accession>A0A1D8NFV1</accession>
<comment type="pathway">
    <text evidence="2 11">Porphyrin-containing compound metabolism; protoporphyrin-IX biosynthesis; protoporphyrin-IX from protoporphyrinogen-IX: step 1/1.</text>
</comment>
<keyword evidence="8 11" id="KW-0350">Heme biosynthesis</keyword>
<dbReference type="VEuPathDB" id="FungiDB:YALI0_D23331g"/>
<evidence type="ECO:0000256" key="9">
    <source>
        <dbReference type="ARBA" id="ARBA00023244"/>
    </source>
</evidence>
<dbReference type="GeneID" id="2910274"/>
<keyword evidence="7 11" id="KW-0560">Oxidoreductase</keyword>
<dbReference type="NCBIfam" id="TIGR00562">
    <property type="entry name" value="proto_IX_ox"/>
    <property type="match status" value="1"/>
</dbReference>
<dbReference type="PANTHER" id="PTHR42923:SF3">
    <property type="entry name" value="PROTOPORPHYRINOGEN OXIDASE"/>
    <property type="match status" value="1"/>
</dbReference>